<evidence type="ECO:0000256" key="3">
    <source>
        <dbReference type="ARBA" id="ARBA00022989"/>
    </source>
</evidence>
<feature type="transmembrane region" description="Helical" evidence="5">
    <location>
        <begin position="78"/>
        <end position="100"/>
    </location>
</feature>
<dbReference type="GO" id="GO:0004930">
    <property type="term" value="F:G protein-coupled receptor activity"/>
    <property type="evidence" value="ECO:0007669"/>
    <property type="project" value="InterPro"/>
</dbReference>
<comment type="subcellular location">
    <subcellularLocation>
        <location evidence="1">Membrane</location>
    </subcellularLocation>
</comment>
<keyword evidence="2 5" id="KW-0812">Transmembrane</keyword>
<dbReference type="InterPro" id="IPR052954">
    <property type="entry name" value="GPCR-Ligand_Int"/>
</dbReference>
<dbReference type="PANTHER" id="PTHR46641">
    <property type="entry name" value="FMRFAMIDE RECEPTOR-RELATED"/>
    <property type="match status" value="1"/>
</dbReference>
<evidence type="ECO:0000256" key="2">
    <source>
        <dbReference type="ARBA" id="ARBA00022692"/>
    </source>
</evidence>
<dbReference type="PROSITE" id="PS50262">
    <property type="entry name" value="G_PROTEIN_RECEP_F1_2"/>
    <property type="match status" value="1"/>
</dbReference>
<proteinExistence type="predicted"/>
<comment type="caution">
    <text evidence="7">The sequence shown here is derived from an EMBL/GenBank/DDBJ whole genome shotgun (WGS) entry which is preliminary data.</text>
</comment>
<dbReference type="InterPro" id="IPR000276">
    <property type="entry name" value="GPCR_Rhodpsn"/>
</dbReference>
<dbReference type="Pfam" id="PF00001">
    <property type="entry name" value="7tm_1"/>
    <property type="match status" value="1"/>
</dbReference>
<dbReference type="EMBL" id="CAXITT010000069">
    <property type="protein sequence ID" value="CAL1530379.1"/>
    <property type="molecule type" value="Genomic_DNA"/>
</dbReference>
<dbReference type="PANTHER" id="PTHR46641:SF2">
    <property type="entry name" value="FMRFAMIDE RECEPTOR"/>
    <property type="match status" value="1"/>
</dbReference>
<feature type="non-terminal residue" evidence="7">
    <location>
        <position position="282"/>
    </location>
</feature>
<feature type="transmembrane region" description="Helical" evidence="5">
    <location>
        <begin position="21"/>
        <end position="43"/>
    </location>
</feature>
<accession>A0AAV2HAJ4</accession>
<evidence type="ECO:0000313" key="8">
    <source>
        <dbReference type="Proteomes" id="UP001497497"/>
    </source>
</evidence>
<organism evidence="7 8">
    <name type="scientific">Lymnaea stagnalis</name>
    <name type="common">Great pond snail</name>
    <name type="synonym">Helix stagnalis</name>
    <dbReference type="NCBI Taxonomy" id="6523"/>
    <lineage>
        <taxon>Eukaryota</taxon>
        <taxon>Metazoa</taxon>
        <taxon>Spiralia</taxon>
        <taxon>Lophotrochozoa</taxon>
        <taxon>Mollusca</taxon>
        <taxon>Gastropoda</taxon>
        <taxon>Heterobranchia</taxon>
        <taxon>Euthyneura</taxon>
        <taxon>Panpulmonata</taxon>
        <taxon>Hygrophila</taxon>
        <taxon>Lymnaeoidea</taxon>
        <taxon>Lymnaeidae</taxon>
        <taxon>Lymnaea</taxon>
    </lineage>
</organism>
<evidence type="ECO:0000256" key="4">
    <source>
        <dbReference type="ARBA" id="ARBA00023136"/>
    </source>
</evidence>
<dbReference type="GO" id="GO:0016020">
    <property type="term" value="C:membrane"/>
    <property type="evidence" value="ECO:0007669"/>
    <property type="project" value="UniProtKB-SubCell"/>
</dbReference>
<protein>
    <recommendedName>
        <fullName evidence="6">G-protein coupled receptors family 1 profile domain-containing protein</fullName>
    </recommendedName>
</protein>
<evidence type="ECO:0000256" key="5">
    <source>
        <dbReference type="SAM" id="Phobius"/>
    </source>
</evidence>
<reference evidence="7 8" key="1">
    <citation type="submission" date="2024-04" db="EMBL/GenBank/DDBJ databases">
        <authorList>
            <consortium name="Genoscope - CEA"/>
            <person name="William W."/>
        </authorList>
    </citation>
    <scope>NUCLEOTIDE SEQUENCE [LARGE SCALE GENOMIC DNA]</scope>
</reference>
<feature type="transmembrane region" description="Helical" evidence="5">
    <location>
        <begin position="217"/>
        <end position="240"/>
    </location>
</feature>
<keyword evidence="3 5" id="KW-1133">Transmembrane helix</keyword>
<dbReference type="InterPro" id="IPR017452">
    <property type="entry name" value="GPCR_Rhodpsn_7TM"/>
</dbReference>
<keyword evidence="8" id="KW-1185">Reference proteome</keyword>
<feature type="transmembrane region" description="Helical" evidence="5">
    <location>
        <begin position="112"/>
        <end position="133"/>
    </location>
</feature>
<keyword evidence="4 5" id="KW-0472">Membrane</keyword>
<gene>
    <name evidence="7" type="ORF">GSLYS_00004512001</name>
</gene>
<dbReference type="SUPFAM" id="SSF81321">
    <property type="entry name" value="Family A G protein-coupled receptor-like"/>
    <property type="match status" value="1"/>
</dbReference>
<feature type="transmembrane region" description="Helical" evidence="5">
    <location>
        <begin position="162"/>
        <end position="185"/>
    </location>
</feature>
<sequence>MGVLTNIANIMVFYRQGFKSSVNIGLTGLAVSDLCGLLTLPWYNPIVCLSLPNSAANIFSTEVKQLTSGFPHACFTRITAWITVMLTAERCACIWAPLTFKGVITTRRVKLTVGLVYVLMIASLLPEYTTAYLDWKFYPSFNTTLIGLVVTANRKYTEGLSFLLYAIYVLVSFPSVIFFTSVLVAKLTQKTNKRAALSHDRSQNEAISRRNKKTITMVAGVACVFIVTFVPTFVICLHAFVQPSNTPTSNDLMWLAVSVMFAFDALNATVNIVTYYTMSSRY</sequence>
<feature type="transmembrane region" description="Helical" evidence="5">
    <location>
        <begin position="252"/>
        <end position="276"/>
    </location>
</feature>
<feature type="domain" description="G-protein coupled receptors family 1 profile" evidence="6">
    <location>
        <begin position="5"/>
        <end position="275"/>
    </location>
</feature>
<evidence type="ECO:0000313" key="7">
    <source>
        <dbReference type="EMBL" id="CAL1530379.1"/>
    </source>
</evidence>
<dbReference type="AlphaFoldDB" id="A0AAV2HAJ4"/>
<evidence type="ECO:0000259" key="6">
    <source>
        <dbReference type="PROSITE" id="PS50262"/>
    </source>
</evidence>
<evidence type="ECO:0000256" key="1">
    <source>
        <dbReference type="ARBA" id="ARBA00004370"/>
    </source>
</evidence>
<dbReference type="Gene3D" id="1.20.1070.10">
    <property type="entry name" value="Rhodopsin 7-helix transmembrane proteins"/>
    <property type="match status" value="1"/>
</dbReference>
<dbReference type="Proteomes" id="UP001497497">
    <property type="component" value="Unassembled WGS sequence"/>
</dbReference>
<name>A0AAV2HAJ4_LYMST</name>